<keyword evidence="2" id="KW-1185">Reference proteome</keyword>
<name>A0A4U6UX25_SETVI</name>
<protein>
    <submittedName>
        <fullName evidence="1">Uncharacterized protein</fullName>
    </submittedName>
</protein>
<sequence length="63" mass="6968">MGRLFVQIGLYTTGPQQMLRARWTTRMTGQISPAFRISPGPCWAIQPGFSTCRGLGGPRTRTV</sequence>
<dbReference type="EMBL" id="CM016556">
    <property type="protein sequence ID" value="TKW18829.1"/>
    <property type="molecule type" value="Genomic_DNA"/>
</dbReference>
<dbReference type="AlphaFoldDB" id="A0A4U6UX25"/>
<organism evidence="1 2">
    <name type="scientific">Setaria viridis</name>
    <name type="common">Green bristlegrass</name>
    <name type="synonym">Setaria italica subsp. viridis</name>
    <dbReference type="NCBI Taxonomy" id="4556"/>
    <lineage>
        <taxon>Eukaryota</taxon>
        <taxon>Viridiplantae</taxon>
        <taxon>Streptophyta</taxon>
        <taxon>Embryophyta</taxon>
        <taxon>Tracheophyta</taxon>
        <taxon>Spermatophyta</taxon>
        <taxon>Magnoliopsida</taxon>
        <taxon>Liliopsida</taxon>
        <taxon>Poales</taxon>
        <taxon>Poaceae</taxon>
        <taxon>PACMAD clade</taxon>
        <taxon>Panicoideae</taxon>
        <taxon>Panicodae</taxon>
        <taxon>Paniceae</taxon>
        <taxon>Cenchrinae</taxon>
        <taxon>Setaria</taxon>
    </lineage>
</organism>
<reference evidence="1" key="1">
    <citation type="submission" date="2019-03" db="EMBL/GenBank/DDBJ databases">
        <title>WGS assembly of Setaria viridis.</title>
        <authorList>
            <person name="Huang P."/>
            <person name="Jenkins J."/>
            <person name="Grimwood J."/>
            <person name="Barry K."/>
            <person name="Healey A."/>
            <person name="Mamidi S."/>
            <person name="Sreedasyam A."/>
            <person name="Shu S."/>
            <person name="Feldman M."/>
            <person name="Wu J."/>
            <person name="Yu Y."/>
            <person name="Chen C."/>
            <person name="Johnson J."/>
            <person name="Rokhsar D."/>
            <person name="Baxter I."/>
            <person name="Schmutz J."/>
            <person name="Brutnell T."/>
            <person name="Kellogg E."/>
        </authorList>
    </citation>
    <scope>NUCLEOTIDE SEQUENCE [LARGE SCALE GENOMIC DNA]</scope>
</reference>
<proteinExistence type="predicted"/>
<dbReference type="Gramene" id="TKW18829">
    <property type="protein sequence ID" value="TKW18829"/>
    <property type="gene ID" value="SEVIR_5G457350v2"/>
</dbReference>
<accession>A0A4U6UX25</accession>
<evidence type="ECO:0000313" key="2">
    <source>
        <dbReference type="Proteomes" id="UP000298652"/>
    </source>
</evidence>
<evidence type="ECO:0000313" key="1">
    <source>
        <dbReference type="EMBL" id="TKW18829.1"/>
    </source>
</evidence>
<dbReference type="Proteomes" id="UP000298652">
    <property type="component" value="Chromosome 5"/>
</dbReference>
<gene>
    <name evidence="1" type="ORF">SEVIR_5G457350v2</name>
</gene>